<accession>A0A1H5Z6L5</accession>
<dbReference type="EMBL" id="FNVP01000009">
    <property type="protein sequence ID" value="SEG31680.1"/>
    <property type="molecule type" value="Genomic_DNA"/>
</dbReference>
<reference evidence="2" key="1">
    <citation type="submission" date="2016-10" db="EMBL/GenBank/DDBJ databases">
        <authorList>
            <person name="Varghese N."/>
            <person name="Submissions S."/>
        </authorList>
    </citation>
    <scope>NUCLEOTIDE SEQUENCE [LARGE SCALE GENOMIC DNA]</scope>
    <source>
        <strain evidence="2">CGMCC 1.9230</strain>
    </source>
</reference>
<gene>
    <name evidence="1" type="ORF">SAMN04488130_109120</name>
</gene>
<evidence type="ECO:0000313" key="1">
    <source>
        <dbReference type="EMBL" id="SEG31680.1"/>
    </source>
</evidence>
<dbReference type="AlphaFoldDB" id="A0A1H5Z6L5"/>
<keyword evidence="2" id="KW-1185">Reference proteome</keyword>
<dbReference type="OrthoDB" id="1348244at2"/>
<name>A0A1H5Z6L5_9FLAO</name>
<sequence>MEMIKNWFDQGCDYAVGIVIYGNLPKHNPTLLNNLKRKNNSFNTEKLKNELKKYIDKYDQNVFIAEIQKEVAAVVIPAINKVTESEKKQAVLFHQLPESMRPILLEANQLFKENCLLKVNLNELPAHAEKAAIAIQIKIHSNIRKNQLCWQKIDLFIEKRIVPESPKHGFEELTPAGLLRQQQLLYASISKLNTRLKGNREQIEKVTVLAIRSKIERQISKQEENLIQQNEKLIIISNLIDGN</sequence>
<proteinExistence type="predicted"/>
<protein>
    <submittedName>
        <fullName evidence="1">Uncharacterized protein</fullName>
    </submittedName>
</protein>
<organism evidence="1 2">
    <name type="scientific">Flavobacterium urumqiense</name>
    <dbReference type="NCBI Taxonomy" id="935224"/>
    <lineage>
        <taxon>Bacteria</taxon>
        <taxon>Pseudomonadati</taxon>
        <taxon>Bacteroidota</taxon>
        <taxon>Flavobacteriia</taxon>
        <taxon>Flavobacteriales</taxon>
        <taxon>Flavobacteriaceae</taxon>
        <taxon>Flavobacterium</taxon>
    </lineage>
</organism>
<dbReference type="RefSeq" id="WP_104000338.1">
    <property type="nucleotide sequence ID" value="NZ_FNVP01000009.1"/>
</dbReference>
<dbReference type="Proteomes" id="UP000236737">
    <property type="component" value="Unassembled WGS sequence"/>
</dbReference>
<evidence type="ECO:0000313" key="2">
    <source>
        <dbReference type="Proteomes" id="UP000236737"/>
    </source>
</evidence>